<comment type="caution">
    <text evidence="9">The sequence shown here is derived from an EMBL/GenBank/DDBJ whole genome shotgun (WGS) entry which is preliminary data.</text>
</comment>
<dbReference type="GO" id="GO:0031348">
    <property type="term" value="P:negative regulation of defense response"/>
    <property type="evidence" value="ECO:0007669"/>
    <property type="project" value="UniProtKB-ARBA"/>
</dbReference>
<keyword evidence="10" id="KW-1185">Reference proteome</keyword>
<dbReference type="Pfam" id="PF03656">
    <property type="entry name" value="Pam16"/>
    <property type="match status" value="1"/>
</dbReference>
<accession>A0A445LKX1</accession>
<evidence type="ECO:0000256" key="4">
    <source>
        <dbReference type="ARBA" id="ARBA00022792"/>
    </source>
</evidence>
<evidence type="ECO:0000256" key="1">
    <source>
        <dbReference type="ARBA" id="ARBA00004637"/>
    </source>
</evidence>
<keyword evidence="6" id="KW-0811">Translocation</keyword>
<reference evidence="9 10" key="1">
    <citation type="submission" date="2018-09" db="EMBL/GenBank/DDBJ databases">
        <title>A high-quality reference genome of wild soybean provides a powerful tool to mine soybean genomes.</title>
        <authorList>
            <person name="Xie M."/>
            <person name="Chung C.Y.L."/>
            <person name="Li M.-W."/>
            <person name="Wong F.-L."/>
            <person name="Chan T.-F."/>
            <person name="Lam H.-M."/>
        </authorList>
    </citation>
    <scope>NUCLEOTIDE SEQUENCE [LARGE SCALE GENOMIC DNA]</scope>
    <source>
        <strain evidence="10">cv. W05</strain>
        <tissue evidence="9">Hypocotyl of etiolated seedlings</tissue>
    </source>
</reference>
<dbReference type="GO" id="GO:0005744">
    <property type="term" value="C:TIM23 mitochondrial import inner membrane translocase complex"/>
    <property type="evidence" value="ECO:0007669"/>
    <property type="project" value="InterPro"/>
</dbReference>
<dbReference type="PANTHER" id="PTHR12388">
    <property type="entry name" value="MITOCHONDRIA ASSOCIATED GRANULOCYTE MACROPHAGE CSF SIGNALING MOLECULE"/>
    <property type="match status" value="1"/>
</dbReference>
<evidence type="ECO:0000256" key="2">
    <source>
        <dbReference type="ARBA" id="ARBA00008817"/>
    </source>
</evidence>
<protein>
    <submittedName>
        <fullName evidence="9">Mitochondrial import inner membrane translocase subunit PAM16 like 2</fullName>
    </submittedName>
</protein>
<dbReference type="Proteomes" id="UP000289340">
    <property type="component" value="Chromosome 2"/>
</dbReference>
<evidence type="ECO:0000313" key="9">
    <source>
        <dbReference type="EMBL" id="RZC23910.1"/>
    </source>
</evidence>
<keyword evidence="4" id="KW-0999">Mitochondrion inner membrane</keyword>
<keyword evidence="3" id="KW-0813">Transport</keyword>
<comment type="subcellular location">
    <subcellularLocation>
        <location evidence="1">Mitochondrion inner membrane</location>
        <topology evidence="1">Peripheral membrane protein</topology>
    </subcellularLocation>
</comment>
<evidence type="ECO:0000256" key="7">
    <source>
        <dbReference type="ARBA" id="ARBA00023128"/>
    </source>
</evidence>
<proteinExistence type="inferred from homology"/>
<gene>
    <name evidence="9" type="ORF">D0Y65_003294</name>
</gene>
<dbReference type="GO" id="GO:0030150">
    <property type="term" value="P:protein import into mitochondrial matrix"/>
    <property type="evidence" value="ECO:0007669"/>
    <property type="project" value="InterPro"/>
</dbReference>
<dbReference type="FunFam" id="1.10.287.110:FF:000006">
    <property type="entry name" value="Import inner membrane translocase subunit TIM16"/>
    <property type="match status" value="1"/>
</dbReference>
<keyword evidence="7" id="KW-0496">Mitochondrion</keyword>
<dbReference type="InterPro" id="IPR005341">
    <property type="entry name" value="Tim16"/>
</dbReference>
<dbReference type="PANTHER" id="PTHR12388:SF0">
    <property type="entry name" value="MITOCHONDRIAL IMPORT INNER MEMBRANE TRANSLOCASE SUBUNIT TIM16"/>
    <property type="match status" value="1"/>
</dbReference>
<organism evidence="9 10">
    <name type="scientific">Glycine soja</name>
    <name type="common">Wild soybean</name>
    <dbReference type="NCBI Taxonomy" id="3848"/>
    <lineage>
        <taxon>Eukaryota</taxon>
        <taxon>Viridiplantae</taxon>
        <taxon>Streptophyta</taxon>
        <taxon>Embryophyta</taxon>
        <taxon>Tracheophyta</taxon>
        <taxon>Spermatophyta</taxon>
        <taxon>Magnoliopsida</taxon>
        <taxon>eudicotyledons</taxon>
        <taxon>Gunneridae</taxon>
        <taxon>Pentapetalae</taxon>
        <taxon>rosids</taxon>
        <taxon>fabids</taxon>
        <taxon>Fabales</taxon>
        <taxon>Fabaceae</taxon>
        <taxon>Papilionoideae</taxon>
        <taxon>50 kb inversion clade</taxon>
        <taxon>NPAAA clade</taxon>
        <taxon>indigoferoid/millettioid clade</taxon>
        <taxon>Phaseoleae</taxon>
        <taxon>Glycine</taxon>
        <taxon>Glycine subgen. Soja</taxon>
    </lineage>
</organism>
<sequence>MDSGHDLVIIGEVDVEGRRHGGSGGPRRECRQHYGTTRAERMDRTRKGGMSLADMAFLGNFHAAKILANLIVMGGGILARAVVQAYRQALTNASKNGVAQETIQNTMRRASKVMTEQEARQILGVTEETPWEEIIKKYDNLFENNAKNGSFYLQSKVHRAKECLEAVQQGKSQGTPS</sequence>
<dbReference type="AlphaFoldDB" id="A0A445LKX1"/>
<evidence type="ECO:0000256" key="8">
    <source>
        <dbReference type="ARBA" id="ARBA00023136"/>
    </source>
</evidence>
<comment type="similarity">
    <text evidence="2">Belongs to the TIM16/PAM16 family.</text>
</comment>
<keyword evidence="8" id="KW-0472">Membrane</keyword>
<dbReference type="EMBL" id="QZWG01000002">
    <property type="protein sequence ID" value="RZC23910.1"/>
    <property type="molecule type" value="Genomic_DNA"/>
</dbReference>
<evidence type="ECO:0000256" key="3">
    <source>
        <dbReference type="ARBA" id="ARBA00022448"/>
    </source>
</evidence>
<name>A0A445LKX1_GLYSO</name>
<evidence type="ECO:0000256" key="5">
    <source>
        <dbReference type="ARBA" id="ARBA00022927"/>
    </source>
</evidence>
<keyword evidence="5" id="KW-0653">Protein transport</keyword>
<evidence type="ECO:0000313" key="10">
    <source>
        <dbReference type="Proteomes" id="UP000289340"/>
    </source>
</evidence>
<dbReference type="Gene3D" id="1.10.287.110">
    <property type="entry name" value="DnaJ domain"/>
    <property type="match status" value="1"/>
</dbReference>
<evidence type="ECO:0000256" key="6">
    <source>
        <dbReference type="ARBA" id="ARBA00023010"/>
    </source>
</evidence>
<dbReference type="InterPro" id="IPR036869">
    <property type="entry name" value="J_dom_sf"/>
</dbReference>